<feature type="coiled-coil region" evidence="1">
    <location>
        <begin position="361"/>
        <end position="390"/>
    </location>
</feature>
<dbReference type="GO" id="GO:0003713">
    <property type="term" value="F:transcription coactivator activity"/>
    <property type="evidence" value="ECO:0007669"/>
    <property type="project" value="TreeGrafter"/>
</dbReference>
<dbReference type="OrthoDB" id="331288at2759"/>
<feature type="compositionally biased region" description="Low complexity" evidence="2">
    <location>
        <begin position="1649"/>
        <end position="1672"/>
    </location>
</feature>
<dbReference type="InterPro" id="IPR051647">
    <property type="entry name" value="Mediator_comp_sub12"/>
</dbReference>
<feature type="domain" description="RRP12 HEAT" evidence="3">
    <location>
        <begin position="734"/>
        <end position="860"/>
    </location>
</feature>
<feature type="compositionally biased region" description="Acidic residues" evidence="2">
    <location>
        <begin position="1479"/>
        <end position="1493"/>
    </location>
</feature>
<gene>
    <name evidence="4" type="ORF">EMH_0092020</name>
</gene>
<dbReference type="RefSeq" id="XP_013350292.1">
    <property type="nucleotide sequence ID" value="XM_013494838.1"/>
</dbReference>
<dbReference type="SUPFAM" id="SSF48371">
    <property type="entry name" value="ARM repeat"/>
    <property type="match status" value="1"/>
</dbReference>
<feature type="region of interest" description="Disordered" evidence="2">
    <location>
        <begin position="914"/>
        <end position="945"/>
    </location>
</feature>
<feature type="compositionally biased region" description="Basic and acidic residues" evidence="2">
    <location>
        <begin position="1503"/>
        <end position="1513"/>
    </location>
</feature>
<organism evidence="4 5">
    <name type="scientific">Eimeria mitis</name>
    <dbReference type="NCBI Taxonomy" id="44415"/>
    <lineage>
        <taxon>Eukaryota</taxon>
        <taxon>Sar</taxon>
        <taxon>Alveolata</taxon>
        <taxon>Apicomplexa</taxon>
        <taxon>Conoidasida</taxon>
        <taxon>Coccidia</taxon>
        <taxon>Eucoccidiorida</taxon>
        <taxon>Eimeriorina</taxon>
        <taxon>Eimeriidae</taxon>
        <taxon>Eimeria</taxon>
    </lineage>
</organism>
<dbReference type="GO" id="GO:0016592">
    <property type="term" value="C:mediator complex"/>
    <property type="evidence" value="ECO:0007669"/>
    <property type="project" value="TreeGrafter"/>
</dbReference>
<feature type="region of interest" description="Disordered" evidence="2">
    <location>
        <begin position="539"/>
        <end position="559"/>
    </location>
</feature>
<feature type="region of interest" description="Disordered" evidence="2">
    <location>
        <begin position="1618"/>
        <end position="1702"/>
    </location>
</feature>
<feature type="compositionally biased region" description="Low complexity" evidence="2">
    <location>
        <begin position="702"/>
        <end position="711"/>
    </location>
</feature>
<evidence type="ECO:0000259" key="3">
    <source>
        <dbReference type="Pfam" id="PF08161"/>
    </source>
</evidence>
<reference evidence="4" key="1">
    <citation type="submission" date="2013-10" db="EMBL/GenBank/DDBJ databases">
        <title>Genomic analysis of the causative agents of coccidiosis in chickens.</title>
        <authorList>
            <person name="Reid A.J."/>
            <person name="Blake D."/>
            <person name="Billington K."/>
            <person name="Browne H."/>
            <person name="Dunn M."/>
            <person name="Hung S."/>
            <person name="Kawahara F."/>
            <person name="Miranda-Saavedra D."/>
            <person name="Mourier T."/>
            <person name="Nagra H."/>
            <person name="Otto T.D."/>
            <person name="Rawlings N."/>
            <person name="Sanchez A."/>
            <person name="Sanders M."/>
            <person name="Subramaniam C."/>
            <person name="Tay Y."/>
            <person name="Dear P."/>
            <person name="Doerig C."/>
            <person name="Gruber A."/>
            <person name="Parkinson J."/>
            <person name="Shirley M."/>
            <person name="Wan K.L."/>
            <person name="Berriman M."/>
            <person name="Tomley F."/>
            <person name="Pain A."/>
        </authorList>
    </citation>
    <scope>NUCLEOTIDE SEQUENCE [LARGE SCALE GENOMIC DNA]</scope>
    <source>
        <strain evidence="4">Houghton</strain>
    </source>
</reference>
<feature type="compositionally biased region" description="Basic and acidic residues" evidence="2">
    <location>
        <begin position="1686"/>
        <end position="1702"/>
    </location>
</feature>
<dbReference type="PANTHER" id="PTHR46007:SF8">
    <property type="entry name" value="C2H2-TYPE DOMAIN-CONTAINING PROTEIN"/>
    <property type="match status" value="1"/>
</dbReference>
<feature type="compositionally biased region" description="Low complexity" evidence="2">
    <location>
        <begin position="542"/>
        <end position="556"/>
    </location>
</feature>
<reference evidence="4" key="2">
    <citation type="submission" date="2013-10" db="EMBL/GenBank/DDBJ databases">
        <authorList>
            <person name="Aslett M."/>
        </authorList>
    </citation>
    <scope>NUCLEOTIDE SEQUENCE [LARGE SCALE GENOMIC DNA]</scope>
    <source>
        <strain evidence="4">Houghton</strain>
    </source>
</reference>
<dbReference type="GO" id="GO:0045944">
    <property type="term" value="P:positive regulation of transcription by RNA polymerase II"/>
    <property type="evidence" value="ECO:0007669"/>
    <property type="project" value="TreeGrafter"/>
</dbReference>
<evidence type="ECO:0000256" key="1">
    <source>
        <dbReference type="SAM" id="Coils"/>
    </source>
</evidence>
<feature type="compositionally biased region" description="Low complexity" evidence="2">
    <location>
        <begin position="220"/>
        <end position="243"/>
    </location>
</feature>
<dbReference type="PANTHER" id="PTHR46007">
    <property type="entry name" value="MEDIATOR OF RNA POLYMERASE II TRANSCRIPTION SUBUNIT 12"/>
    <property type="match status" value="1"/>
</dbReference>
<proteinExistence type="predicted"/>
<dbReference type="InterPro" id="IPR016024">
    <property type="entry name" value="ARM-type_fold"/>
</dbReference>
<feature type="region of interest" description="Disordered" evidence="2">
    <location>
        <begin position="1528"/>
        <end position="1547"/>
    </location>
</feature>
<dbReference type="InterPro" id="IPR012978">
    <property type="entry name" value="HEAT_RRP12"/>
</dbReference>
<dbReference type="Pfam" id="PF08161">
    <property type="entry name" value="RRP12_HEAT"/>
    <property type="match status" value="1"/>
</dbReference>
<evidence type="ECO:0000313" key="5">
    <source>
        <dbReference type="Proteomes" id="UP000030744"/>
    </source>
</evidence>
<keyword evidence="1" id="KW-0175">Coiled coil</keyword>
<dbReference type="VEuPathDB" id="ToxoDB:EMH_0092020"/>
<evidence type="ECO:0000313" key="4">
    <source>
        <dbReference type="EMBL" id="CDJ27714.1"/>
    </source>
</evidence>
<name>U6JQI9_9EIME</name>
<dbReference type="GeneID" id="25383404"/>
<evidence type="ECO:0000256" key="2">
    <source>
        <dbReference type="SAM" id="MobiDB-lite"/>
    </source>
</evidence>
<accession>U6JQI9</accession>
<dbReference type="EMBL" id="HG680079">
    <property type="protein sequence ID" value="CDJ27714.1"/>
    <property type="molecule type" value="Genomic_DNA"/>
</dbReference>
<keyword evidence="5" id="KW-1185">Reference proteome</keyword>
<protein>
    <recommendedName>
        <fullName evidence="3">RRP12 HEAT domain-containing protein</fullName>
    </recommendedName>
</protein>
<dbReference type="Proteomes" id="UP000030744">
    <property type="component" value="Unassembled WGS sequence"/>
</dbReference>
<feature type="region of interest" description="Disordered" evidence="2">
    <location>
        <begin position="702"/>
        <end position="721"/>
    </location>
</feature>
<sequence>MVSLLQQQPQQQQQQQRPQQQQLLLQQQLLAAVASQLEGGAAAAESSGGAPQGAPPRTQALLASPLSAADAAAARTCWAAILSALSSKAAAAEAAAAEQQPLTAAIHVTLQCLRRSLDELQQQQQQQQQQKKQQDAEDAEGNKGPLVGPPMYVLGMSVLLELLFAAAAKAELLQGGEQQQQLLVQLLPLLHDAAGLSEAPERSALSLLQCLRTCGGLTASSSSSSNNSNSNSSSSSSSGKSSSKPIVVLSRGCFEVLLRAAVEGHHVTIQAAAKRLLLQFLSRLCSQLQQEEETSAAAAAAAVAGVGSLISALTRALKQQQQQQQPQQQQQMMQHNSKEHRMLLLLQRILPQLLTSIGLRLDALQQQQKQLQLQQQQQELLKQKERAEALCLLLLRKGPKGAPLAECLETVGVILTELLHQRRVLLQQQQQQLLLSDNQQQQQQQQQQQHRSGVSSLSIASQLLSCLLLKKNIQPSSNAGPRDVAAWSSAAAAAVSAIMLWASEEQQQQQQGAGAAAAPAAKPADAAEEQLLSLMDKLTLEGPGQPQPQQQQQQQQPKDRMSVCLSLVHRFVSSLTNILNKATDPTAHSAAIKAAKRLVVQQQITGVPIHQAMAPFLKSLLHYRHKVRWPEVFKLCGEEFAAVEVCAFRAALDGPNPSTLGVSGDVGTLEACLDEYFSSAFSSLLPVVSTLGELLLAAEGTEQQQEQQQQQKGAYSKTPSKSTAFLKAKQQDLRLYRPQLEYAFGSAVRVFGCLRVLCGDGAAPRLSLSLAADASLSFDAFVERANIWLLPLLQRFVCRDQLQFFLREIIPAAAAVQQRAEEAAAAGHTIESGDWSRVYRQLWGLLPAFSNQPLDLAKCLRKETPQPDGTKEGGPRGAPHGMLLVPRVLELLHDSFLRDAACATIGAMAKSALPPGVQTPELQQQQQQQQQGLSVRDHAPAAQVPSTATGPQVLLFLRRLADAVAAVAAGDGSSAAVKAAAAAAARAARTCCPTDSSLLPAAVMAAATADSNRRALAAYAEETLSFVTVRYLLLHKDTAAAPAAAAARPAEAAFAALTESAKAKAAQQLLQTIQAFAPLCPRALMETNAERFAGALAACISSVSSNTGPPPLAPKECGALLDVCGALRPFTAPDIGAKLFNTLLTLLRRCSAAVSSSSNSSSSSRALLRTLQRKTYMSLKHALDDVGEHEGFVAGVAELLEVWKVLKECREAATAAGDLKQRLSCLLGLLQAFDRRREEFEPTKWEELLQEVLPAAVPEVLLSLKEINKRNRETAAQALDTLATLCEGNQLHLSALVTYVAAGFGGLTPETGRSKGAPGAPPLLKSAAALALGRLFDLYSGELPHKQVQEWAEVGLLLLKDHNKLAFVAGIQFAKACIRAGDMDDLAAWLPSMLAALSNPNAPKARMKIRHLIEKLCKVMGEEALEKAMPEEHIPLLRHLLRSERRRTIRRLIHQTLKGAEESGEESEESVEGRRGQEESETDEDTDDEEGEGELPPRHQKRAGGDDPQVRDNGVEAVGLKSLLDAFEEESDNERKSRRKRHSVPSSGQSLSVFEAADGVDATSAVLDFCGVSAARQILVGMQPQKDRKTHAAARGIKRETKFSLLPLDETGKIIIQEEEEEEQPTEPAAKFHIGKDTGRSNRRKDLKATAAAKPSSSSSTKPSLSSLAARRAALKEKRKQQRGGHFTERSGAEFKARKAKGDVKKKAGVDPYAYIKLNRGILKEKYRAQALRDGMNPMPSCRIKRTTLTFTEVGDEQGQEEERNQTNQAPEGPNNAPLTHRLICLLFLLSFDNIKCKLPAAVSFD</sequence>
<feature type="region of interest" description="Disordered" evidence="2">
    <location>
        <begin position="1456"/>
        <end position="1513"/>
    </location>
</feature>
<feature type="region of interest" description="Disordered" evidence="2">
    <location>
        <begin position="218"/>
        <end position="244"/>
    </location>
</feature>
<feature type="region of interest" description="Disordered" evidence="2">
    <location>
        <begin position="1753"/>
        <end position="1776"/>
    </location>
</feature>
<feature type="region of interest" description="Disordered" evidence="2">
    <location>
        <begin position="123"/>
        <end position="145"/>
    </location>
</feature>